<protein>
    <recommendedName>
        <fullName evidence="5">Integral membrane protein</fullName>
    </recommendedName>
</protein>
<evidence type="ECO:0000313" key="4">
    <source>
        <dbReference type="Proteomes" id="UP001500016"/>
    </source>
</evidence>
<organism evidence="3 4">
    <name type="scientific">Streptomyces albiaxialis</name>
    <dbReference type="NCBI Taxonomy" id="329523"/>
    <lineage>
        <taxon>Bacteria</taxon>
        <taxon>Bacillati</taxon>
        <taxon>Actinomycetota</taxon>
        <taxon>Actinomycetes</taxon>
        <taxon>Kitasatosporales</taxon>
        <taxon>Streptomycetaceae</taxon>
        <taxon>Streptomyces</taxon>
    </lineage>
</organism>
<gene>
    <name evidence="3" type="ORF">GCM10009801_00600</name>
</gene>
<feature type="compositionally biased region" description="Low complexity" evidence="1">
    <location>
        <begin position="10"/>
        <end position="31"/>
    </location>
</feature>
<feature type="compositionally biased region" description="Low complexity" evidence="1">
    <location>
        <begin position="211"/>
        <end position="229"/>
    </location>
</feature>
<evidence type="ECO:0000313" key="3">
    <source>
        <dbReference type="EMBL" id="GAA2059695.1"/>
    </source>
</evidence>
<sequence length="241" mass="26447">MSYPPPGSPHPMQQQAYPPQQGVPPQVQAQVPEPPRRPAFVVVTFVVTMLSAVFALIGAIIVYSGGKDFVDEHLRKVMDENPEAVGLPAGIDASDVKSMSGPIWNDAVTDYQDTLTIRAGMAVFFAVLLLLFAVFVLRTGARWARVLITIVAAVQFILPHTLILGDEPPDSLFLTSFPAVLLGLLALIFVWLPPVGRYGKGYKLANSPQARMQRQMQGQQPMTQGQPQTHAPRPQGHRRRH</sequence>
<comment type="caution">
    <text evidence="3">The sequence shown here is derived from an EMBL/GenBank/DDBJ whole genome shotgun (WGS) entry which is preliminary data.</text>
</comment>
<feature type="transmembrane region" description="Helical" evidence="2">
    <location>
        <begin position="39"/>
        <end position="63"/>
    </location>
</feature>
<feature type="transmembrane region" description="Helical" evidence="2">
    <location>
        <begin position="144"/>
        <end position="165"/>
    </location>
</feature>
<evidence type="ECO:0008006" key="5">
    <source>
        <dbReference type="Google" id="ProtNLM"/>
    </source>
</evidence>
<evidence type="ECO:0000256" key="2">
    <source>
        <dbReference type="SAM" id="Phobius"/>
    </source>
</evidence>
<keyword evidence="4" id="KW-1185">Reference proteome</keyword>
<evidence type="ECO:0000256" key="1">
    <source>
        <dbReference type="SAM" id="MobiDB-lite"/>
    </source>
</evidence>
<keyword evidence="2" id="KW-1133">Transmembrane helix</keyword>
<feature type="transmembrane region" description="Helical" evidence="2">
    <location>
        <begin position="171"/>
        <end position="192"/>
    </location>
</feature>
<name>A0ABN2VE06_9ACTN</name>
<dbReference type="EMBL" id="BAAAPE010000001">
    <property type="protein sequence ID" value="GAA2059695.1"/>
    <property type="molecule type" value="Genomic_DNA"/>
</dbReference>
<proteinExistence type="predicted"/>
<keyword evidence="2" id="KW-0812">Transmembrane</keyword>
<accession>A0ABN2VE06</accession>
<feature type="region of interest" description="Disordered" evidence="1">
    <location>
        <begin position="209"/>
        <end position="241"/>
    </location>
</feature>
<reference evidence="3 4" key="1">
    <citation type="journal article" date="2019" name="Int. J. Syst. Evol. Microbiol.">
        <title>The Global Catalogue of Microorganisms (GCM) 10K type strain sequencing project: providing services to taxonomists for standard genome sequencing and annotation.</title>
        <authorList>
            <consortium name="The Broad Institute Genomics Platform"/>
            <consortium name="The Broad Institute Genome Sequencing Center for Infectious Disease"/>
            <person name="Wu L."/>
            <person name="Ma J."/>
        </authorList>
    </citation>
    <scope>NUCLEOTIDE SEQUENCE [LARGE SCALE GENOMIC DNA]</scope>
    <source>
        <strain evidence="3 4">JCM 15478</strain>
    </source>
</reference>
<dbReference type="Proteomes" id="UP001500016">
    <property type="component" value="Unassembled WGS sequence"/>
</dbReference>
<keyword evidence="2" id="KW-0472">Membrane</keyword>
<dbReference type="RefSeq" id="WP_344522666.1">
    <property type="nucleotide sequence ID" value="NZ_BAAAPE010000001.1"/>
</dbReference>
<feature type="transmembrane region" description="Helical" evidence="2">
    <location>
        <begin position="115"/>
        <end position="137"/>
    </location>
</feature>
<feature type="region of interest" description="Disordered" evidence="1">
    <location>
        <begin position="1"/>
        <end position="31"/>
    </location>
</feature>